<reference evidence="1 2" key="1">
    <citation type="submission" date="2014-01" db="EMBL/GenBank/DDBJ databases">
        <title>Genome sequence determination for a cystic fibrosis isolate, Inquilinus limosus.</title>
        <authorList>
            <person name="Pino M."/>
            <person name="Di Conza J."/>
            <person name="Gutkind G."/>
        </authorList>
    </citation>
    <scope>NUCLEOTIDE SEQUENCE [LARGE SCALE GENOMIC DNA]</scope>
    <source>
        <strain evidence="1 2">MP06</strain>
    </source>
</reference>
<protein>
    <submittedName>
        <fullName evidence="1">Uncharacterized protein</fullName>
    </submittedName>
</protein>
<dbReference type="RefSeq" id="WP_034846343.1">
    <property type="nucleotide sequence ID" value="NZ_JANX01000563.1"/>
</dbReference>
<dbReference type="OrthoDB" id="7341910at2"/>
<sequence length="220" mass="22868">MGSLQTLAFLAGLGAADPSAAEMAAPVDLSAVDTVVVTGEALSVAATTDPARPLLATLDDTEDCAAILRVDGRVLTVDLREQSSVWPRDCRPTLSLNLRPGTALALRPAAIEATLDGRFGAVAVQVHAAKLSLSGQARTLDLTANAVQATLRADDPGEAIRIQADAADLDLGFRRGTPVSYQVDARMSLVDSAIPAAAGDRPPLVSIRGEFVRARIGYED</sequence>
<dbReference type="EMBL" id="JANX01000563">
    <property type="protein sequence ID" value="KGM31225.1"/>
    <property type="molecule type" value="Genomic_DNA"/>
</dbReference>
<accession>A0A0A0CZH1</accession>
<organism evidence="1 2">
    <name type="scientific">Inquilinus limosus MP06</name>
    <dbReference type="NCBI Taxonomy" id="1398085"/>
    <lineage>
        <taxon>Bacteria</taxon>
        <taxon>Pseudomonadati</taxon>
        <taxon>Pseudomonadota</taxon>
        <taxon>Alphaproteobacteria</taxon>
        <taxon>Rhodospirillales</taxon>
        <taxon>Rhodospirillaceae</taxon>
        <taxon>Inquilinus</taxon>
    </lineage>
</organism>
<evidence type="ECO:0000313" key="2">
    <source>
        <dbReference type="Proteomes" id="UP000029995"/>
    </source>
</evidence>
<gene>
    <name evidence="1" type="ORF">P409_28410</name>
</gene>
<proteinExistence type="predicted"/>
<dbReference type="AlphaFoldDB" id="A0A0A0CZH1"/>
<comment type="caution">
    <text evidence="1">The sequence shown here is derived from an EMBL/GenBank/DDBJ whole genome shotgun (WGS) entry which is preliminary data.</text>
</comment>
<evidence type="ECO:0000313" key="1">
    <source>
        <dbReference type="EMBL" id="KGM31225.1"/>
    </source>
</evidence>
<name>A0A0A0CZH1_9PROT</name>
<dbReference type="Proteomes" id="UP000029995">
    <property type="component" value="Unassembled WGS sequence"/>
</dbReference>